<feature type="domain" description="DUF218" evidence="2">
    <location>
        <begin position="35"/>
        <end position="167"/>
    </location>
</feature>
<dbReference type="AlphaFoldDB" id="A0AAU8N671"/>
<evidence type="ECO:0000259" key="2">
    <source>
        <dbReference type="Pfam" id="PF02698"/>
    </source>
</evidence>
<evidence type="ECO:0000313" key="3">
    <source>
        <dbReference type="EMBL" id="XCP83352.1"/>
    </source>
</evidence>
<feature type="region of interest" description="Disordered" evidence="1">
    <location>
        <begin position="214"/>
        <end position="233"/>
    </location>
</feature>
<dbReference type="InterPro" id="IPR014729">
    <property type="entry name" value="Rossmann-like_a/b/a_fold"/>
</dbReference>
<gene>
    <name evidence="3" type="ORF">ABXS69_06765</name>
</gene>
<evidence type="ECO:0000256" key="1">
    <source>
        <dbReference type="SAM" id="MobiDB-lite"/>
    </source>
</evidence>
<proteinExistence type="predicted"/>
<organism evidence="3">
    <name type="scientific">Actinomyces timonensis</name>
    <dbReference type="NCBI Taxonomy" id="1288391"/>
    <lineage>
        <taxon>Bacteria</taxon>
        <taxon>Bacillati</taxon>
        <taxon>Actinomycetota</taxon>
        <taxon>Actinomycetes</taxon>
        <taxon>Actinomycetales</taxon>
        <taxon>Actinomycetaceae</taxon>
        <taxon>Actinomyces</taxon>
    </lineage>
</organism>
<dbReference type="InterPro" id="IPR003848">
    <property type="entry name" value="DUF218"/>
</dbReference>
<feature type="region of interest" description="Disordered" evidence="1">
    <location>
        <begin position="1"/>
        <end position="25"/>
    </location>
</feature>
<dbReference type="RefSeq" id="WP_366181560.1">
    <property type="nucleotide sequence ID" value="NZ_CP159989.1"/>
</dbReference>
<protein>
    <submittedName>
        <fullName evidence="3">ElyC/SanA/YdcF family protein</fullName>
    </submittedName>
</protein>
<dbReference type="Pfam" id="PF02698">
    <property type="entry name" value="DUF218"/>
    <property type="match status" value="1"/>
</dbReference>
<name>A0AAU8N671_9ACTO</name>
<dbReference type="Gene3D" id="3.40.50.620">
    <property type="entry name" value="HUPs"/>
    <property type="match status" value="1"/>
</dbReference>
<dbReference type="EMBL" id="CP159989">
    <property type="protein sequence ID" value="XCP83352.1"/>
    <property type="molecule type" value="Genomic_DNA"/>
</dbReference>
<reference evidence="3" key="1">
    <citation type="submission" date="2024-05" db="EMBL/GenBank/DDBJ databases">
        <title>Draft genome assemblies of 36 bacteria isolated from hibernating arctic ground squirrels.</title>
        <authorList>
            <person name="McKee H."/>
            <person name="Mullen L."/>
            <person name="Drown D.M."/>
            <person name="Duddleston K.N."/>
        </authorList>
    </citation>
    <scope>NUCLEOTIDE SEQUENCE</scope>
    <source>
        <strain evidence="3">AR004</strain>
    </source>
</reference>
<accession>A0AAU8N671</accession>
<sequence length="233" mass="24093">MARREAGPLDPHDRASAAGRAPRRPCGWQARDRAVVVVLGHADAGPTAGGVNRRRARAAVAALRPGDLLICSGGAVVGERPEAEMLAEHARGLGWRGTTWTETASRSTWENIGALSSLIEAAGGDGPIIIVSDPLHAAKARLIAGRRFPALVRRLAPMPPRAAALARPGTASAALAAADLALTSALPAWAPRSATGVAGIRALGGTVVGQWRCQRSRGRESGAAMEQGERGRE</sequence>
<feature type="compositionally biased region" description="Basic and acidic residues" evidence="1">
    <location>
        <begin position="1"/>
        <end position="15"/>
    </location>
</feature>